<proteinExistence type="predicted"/>
<dbReference type="Proteomes" id="UP000709351">
    <property type="component" value="Unassembled WGS sequence"/>
</dbReference>
<dbReference type="AlphaFoldDB" id="A0A930DSZ9"/>
<evidence type="ECO:0000313" key="1">
    <source>
        <dbReference type="EMBL" id="MBF1284065.1"/>
    </source>
</evidence>
<accession>A0A930DSZ9</accession>
<dbReference type="EMBL" id="JABZRD010000353">
    <property type="protein sequence ID" value="MBF1284065.1"/>
    <property type="molecule type" value="Genomic_DNA"/>
</dbReference>
<organism evidence="1 2">
    <name type="scientific">Oribacterium parvum</name>
    <dbReference type="NCBI Taxonomy" id="1501329"/>
    <lineage>
        <taxon>Bacteria</taxon>
        <taxon>Bacillati</taxon>
        <taxon>Bacillota</taxon>
        <taxon>Clostridia</taxon>
        <taxon>Lachnospirales</taxon>
        <taxon>Lachnospiraceae</taxon>
        <taxon>Oribacterium</taxon>
    </lineage>
</organism>
<evidence type="ECO:0000313" key="2">
    <source>
        <dbReference type="Proteomes" id="UP000709351"/>
    </source>
</evidence>
<gene>
    <name evidence="1" type="ORF">HXM93_06000</name>
</gene>
<protein>
    <submittedName>
        <fullName evidence="1">Uncharacterized protein</fullName>
    </submittedName>
</protein>
<feature type="non-terminal residue" evidence="1">
    <location>
        <position position="1"/>
    </location>
</feature>
<name>A0A930DSZ9_9FIRM</name>
<comment type="caution">
    <text evidence="1">The sequence shown here is derived from an EMBL/GenBank/DDBJ whole genome shotgun (WGS) entry which is preliminary data.</text>
</comment>
<reference evidence="1" key="1">
    <citation type="submission" date="2020-04" db="EMBL/GenBank/DDBJ databases">
        <title>Deep metagenomics examines the oral microbiome during advanced dental caries in children, revealing novel taxa and co-occurrences with host molecules.</title>
        <authorList>
            <person name="Baker J.L."/>
            <person name="Morton J.T."/>
            <person name="Dinis M."/>
            <person name="Alvarez R."/>
            <person name="Tran N.C."/>
            <person name="Knight R."/>
            <person name="Edlund A."/>
        </authorList>
    </citation>
    <scope>NUCLEOTIDE SEQUENCE</scope>
    <source>
        <strain evidence="1">JCVI_24_bin.2</strain>
    </source>
</reference>
<sequence length="80" mass="9069">YLSAYGSTFLYQKLGFIFEQYQLEMGVSANFLKVCKNKSGNAKRYLTNGINEPAYSGEWKLVYPKDMKKLKNGGIEDATV</sequence>